<proteinExistence type="predicted"/>
<comment type="caution">
    <text evidence="2">The sequence shown here is derived from an EMBL/GenBank/DDBJ whole genome shotgun (WGS) entry which is preliminary data.</text>
</comment>
<organism evidence="2 3">
    <name type="scientific">Paenibacillus alvei</name>
    <name type="common">Bacillus alvei</name>
    <dbReference type="NCBI Taxonomy" id="44250"/>
    <lineage>
        <taxon>Bacteria</taxon>
        <taxon>Bacillati</taxon>
        <taxon>Bacillota</taxon>
        <taxon>Bacilli</taxon>
        <taxon>Bacillales</taxon>
        <taxon>Paenibacillaceae</taxon>
        <taxon>Paenibacillus</taxon>
    </lineage>
</organism>
<dbReference type="EMBL" id="JAMDNP010000222">
    <property type="protein sequence ID" value="MCY9765213.1"/>
    <property type="molecule type" value="Genomic_DNA"/>
</dbReference>
<dbReference type="RefSeq" id="WP_268600896.1">
    <property type="nucleotide sequence ID" value="NZ_JAMDNP010000222.1"/>
</dbReference>
<accession>A0ABT4H8B0</accession>
<keyword evidence="3" id="KW-1185">Reference proteome</keyword>
<feature type="region of interest" description="Disordered" evidence="1">
    <location>
        <begin position="133"/>
        <end position="152"/>
    </location>
</feature>
<reference evidence="2 3" key="1">
    <citation type="submission" date="2022-05" db="EMBL/GenBank/DDBJ databases">
        <title>Genome Sequencing of Bee-Associated Microbes.</title>
        <authorList>
            <person name="Dunlap C."/>
        </authorList>
    </citation>
    <scope>NUCLEOTIDE SEQUENCE [LARGE SCALE GENOMIC DNA]</scope>
    <source>
        <strain evidence="2 3">NRRL B-04010</strain>
    </source>
</reference>
<protein>
    <submittedName>
        <fullName evidence="2">Uncharacterized protein</fullName>
    </submittedName>
</protein>
<sequence length="231" mass="25560">MDTYSLDGVGLYLASDATKPGTLVTEVTDNNESTTVTMSGWNVGTNQDHIVKSFSEPVTVTSLRVSATKAISVGFYDKSGTYIKVNGQDLLEIPAEQADGRLIEIPETSGIYKVFLFNGLKESLDVREFNLYNNSQEPEPTPDPKPEPTPESGDRAILVVTMITGLEKEFDLSMDEVNAFITWYENKQAGSGTASYAIDKHNNNKGPFSARKDYVIFDKILTFEVNEYKTK</sequence>
<evidence type="ECO:0000313" key="3">
    <source>
        <dbReference type="Proteomes" id="UP001527181"/>
    </source>
</evidence>
<evidence type="ECO:0000256" key="1">
    <source>
        <dbReference type="SAM" id="MobiDB-lite"/>
    </source>
</evidence>
<name>A0ABT4H8B0_PAEAL</name>
<evidence type="ECO:0000313" key="2">
    <source>
        <dbReference type="EMBL" id="MCY9765213.1"/>
    </source>
</evidence>
<gene>
    <name evidence="2" type="ORF">M5X12_32465</name>
</gene>
<dbReference type="Proteomes" id="UP001527181">
    <property type="component" value="Unassembled WGS sequence"/>
</dbReference>
<feature type="compositionally biased region" description="Basic and acidic residues" evidence="1">
    <location>
        <begin position="142"/>
        <end position="152"/>
    </location>
</feature>